<organism evidence="1 2">
    <name type="scientific">Photobacterium lipolyticum</name>
    <dbReference type="NCBI Taxonomy" id="266810"/>
    <lineage>
        <taxon>Bacteria</taxon>
        <taxon>Pseudomonadati</taxon>
        <taxon>Pseudomonadota</taxon>
        <taxon>Gammaproteobacteria</taxon>
        <taxon>Vibrionales</taxon>
        <taxon>Vibrionaceae</taxon>
        <taxon>Photobacterium</taxon>
    </lineage>
</organism>
<accession>A0A2T3N162</accession>
<sequence>MAFSIKKTVLISVGLALLSGCVSIPADRDGRMTALAKDARSLAADYPDAQYSEPMQLMYTIHGTKPERHNDLDGFNAFDYHDPNSVQSALQVGTVASTFGNPFAMLTRTSLIEIMKTAPSKSLQSNRLVIMVPSSGNIKADADKIYELKLAMIKRAYVRAGASSVSTHFVEGNTDGLSSFSPAYLIPDGLKHCDLSNVNLDNIGGYQRKSCAAMILNGGSLYFNNSDDKLAPKGDFLVSSSWLPDNFPVEHLSTDSDFTYLYMPTVLWNQSGVYADIPAEDLSALYAKHRFSLNPLVKNLKSGEVMYFNQKLSNNQPSPTELVDEKKVFLSKQ</sequence>
<dbReference type="PROSITE" id="PS51257">
    <property type="entry name" value="PROKAR_LIPOPROTEIN"/>
    <property type="match status" value="1"/>
</dbReference>
<proteinExistence type="predicted"/>
<dbReference type="EMBL" id="PYMC01000003">
    <property type="protein sequence ID" value="PSW06067.1"/>
    <property type="molecule type" value="Genomic_DNA"/>
</dbReference>
<keyword evidence="2" id="KW-1185">Reference proteome</keyword>
<evidence type="ECO:0000313" key="1">
    <source>
        <dbReference type="EMBL" id="PSW06067.1"/>
    </source>
</evidence>
<evidence type="ECO:0000313" key="2">
    <source>
        <dbReference type="Proteomes" id="UP000240904"/>
    </source>
</evidence>
<dbReference type="Proteomes" id="UP000240904">
    <property type="component" value="Unassembled WGS sequence"/>
</dbReference>
<reference evidence="1 2" key="1">
    <citation type="submission" date="2018-03" db="EMBL/GenBank/DDBJ databases">
        <title>Whole genome sequencing of Histamine producing bacteria.</title>
        <authorList>
            <person name="Butler K."/>
        </authorList>
    </citation>
    <scope>NUCLEOTIDE SEQUENCE [LARGE SCALE GENOMIC DNA]</scope>
    <source>
        <strain evidence="1 2">DSM 16190</strain>
    </source>
</reference>
<name>A0A2T3N162_9GAMM</name>
<comment type="caution">
    <text evidence="1">The sequence shown here is derived from an EMBL/GenBank/DDBJ whole genome shotgun (WGS) entry which is preliminary data.</text>
</comment>
<protein>
    <submittedName>
        <fullName evidence="1">Uncharacterized protein</fullName>
    </submittedName>
</protein>
<dbReference type="AlphaFoldDB" id="A0A2T3N162"/>
<dbReference type="RefSeq" id="WP_107282447.1">
    <property type="nucleotide sequence ID" value="NZ_PYMC01000003.1"/>
</dbReference>
<gene>
    <name evidence="1" type="ORF">C9I89_06015</name>
</gene>